<dbReference type="GO" id="GO:0003677">
    <property type="term" value="F:DNA binding"/>
    <property type="evidence" value="ECO:0007669"/>
    <property type="project" value="UniProtKB-KW"/>
</dbReference>
<evidence type="ECO:0000256" key="1">
    <source>
        <dbReference type="ARBA" id="ARBA00010641"/>
    </source>
</evidence>
<dbReference type="InterPro" id="IPR007627">
    <property type="entry name" value="RNA_pol_sigma70_r2"/>
</dbReference>
<keyword evidence="2" id="KW-0805">Transcription regulation</keyword>
<evidence type="ECO:0000256" key="4">
    <source>
        <dbReference type="ARBA" id="ARBA00023125"/>
    </source>
</evidence>
<dbReference type="InterPro" id="IPR036388">
    <property type="entry name" value="WH-like_DNA-bd_sf"/>
</dbReference>
<dbReference type="Gene3D" id="1.10.1740.10">
    <property type="match status" value="1"/>
</dbReference>
<sequence length="184" mass="20678">MAVRMHDPGDTREQLSPTAAKDVGDSFEEFYAATFQPLMLQLYAYTADIDHARDAVQEAFSRAWPRWNKLVHYDQPAAWIRTVAMNVARNRWRRLRAARAHARFRHDDMTEGPSPDRVALARALATLPEKQRRVIVLFHIADLSITEIADQEGAAAGTVKSWLHRGRAALAAALSDSGTEETDV</sequence>
<evidence type="ECO:0000259" key="6">
    <source>
        <dbReference type="Pfam" id="PF04542"/>
    </source>
</evidence>
<feature type="domain" description="RNA polymerase sigma factor 70 region 4 type 2" evidence="7">
    <location>
        <begin position="118"/>
        <end position="170"/>
    </location>
</feature>
<gene>
    <name evidence="8" type="ORF">FB564_1404</name>
</gene>
<dbReference type="RefSeq" id="WP_016814237.1">
    <property type="nucleotide sequence ID" value="NZ_BOQM01000009.1"/>
</dbReference>
<evidence type="ECO:0000256" key="3">
    <source>
        <dbReference type="ARBA" id="ARBA00023082"/>
    </source>
</evidence>
<organism evidence="8 9">
    <name type="scientific">Salinispora arenicola</name>
    <dbReference type="NCBI Taxonomy" id="168697"/>
    <lineage>
        <taxon>Bacteria</taxon>
        <taxon>Bacillati</taxon>
        <taxon>Actinomycetota</taxon>
        <taxon>Actinomycetes</taxon>
        <taxon>Micromonosporales</taxon>
        <taxon>Micromonosporaceae</taxon>
        <taxon>Salinispora</taxon>
    </lineage>
</organism>
<dbReference type="InterPro" id="IPR014284">
    <property type="entry name" value="RNA_pol_sigma-70_dom"/>
</dbReference>
<reference evidence="8 9" key="1">
    <citation type="submission" date="2019-06" db="EMBL/GenBank/DDBJ databases">
        <title>Sequencing the genomes of 1000 actinobacteria strains.</title>
        <authorList>
            <person name="Klenk H.-P."/>
        </authorList>
    </citation>
    <scope>NUCLEOTIDE SEQUENCE [LARGE SCALE GENOMIC DNA]</scope>
    <source>
        <strain evidence="8 9">DSM 44819</strain>
    </source>
</reference>
<protein>
    <submittedName>
        <fullName evidence="8">RNA polymerase sigma-70 factor (ECF subfamily)</fullName>
    </submittedName>
</protein>
<accession>A0A542XKG4</accession>
<keyword evidence="3" id="KW-0731">Sigma factor</keyword>
<dbReference type="PANTHER" id="PTHR43133">
    <property type="entry name" value="RNA POLYMERASE ECF-TYPE SIGMA FACTO"/>
    <property type="match status" value="1"/>
</dbReference>
<evidence type="ECO:0000256" key="2">
    <source>
        <dbReference type="ARBA" id="ARBA00023015"/>
    </source>
</evidence>
<dbReference type="PANTHER" id="PTHR43133:SF50">
    <property type="entry name" value="ECF RNA POLYMERASE SIGMA FACTOR SIGM"/>
    <property type="match status" value="1"/>
</dbReference>
<dbReference type="InterPro" id="IPR013249">
    <property type="entry name" value="RNA_pol_sigma70_r4_t2"/>
</dbReference>
<dbReference type="SUPFAM" id="SSF88659">
    <property type="entry name" value="Sigma3 and sigma4 domains of RNA polymerase sigma factors"/>
    <property type="match status" value="1"/>
</dbReference>
<dbReference type="Pfam" id="PF08281">
    <property type="entry name" value="Sigma70_r4_2"/>
    <property type="match status" value="1"/>
</dbReference>
<dbReference type="NCBIfam" id="TIGR02937">
    <property type="entry name" value="sigma70-ECF"/>
    <property type="match status" value="1"/>
</dbReference>
<dbReference type="GO" id="GO:0006352">
    <property type="term" value="P:DNA-templated transcription initiation"/>
    <property type="evidence" value="ECO:0007669"/>
    <property type="project" value="InterPro"/>
</dbReference>
<evidence type="ECO:0000313" key="8">
    <source>
        <dbReference type="EMBL" id="TQL36316.1"/>
    </source>
</evidence>
<dbReference type="Gene3D" id="1.10.10.10">
    <property type="entry name" value="Winged helix-like DNA-binding domain superfamily/Winged helix DNA-binding domain"/>
    <property type="match status" value="1"/>
</dbReference>
<feature type="domain" description="RNA polymerase sigma-70 region 2" evidence="6">
    <location>
        <begin position="42"/>
        <end position="96"/>
    </location>
</feature>
<dbReference type="GeneID" id="93770705"/>
<dbReference type="CDD" id="cd06171">
    <property type="entry name" value="Sigma70_r4"/>
    <property type="match status" value="1"/>
</dbReference>
<dbReference type="InterPro" id="IPR013324">
    <property type="entry name" value="RNA_pol_sigma_r3/r4-like"/>
</dbReference>
<comment type="similarity">
    <text evidence="1">Belongs to the sigma-70 factor family. ECF subfamily.</text>
</comment>
<dbReference type="AlphaFoldDB" id="A0A542XKG4"/>
<dbReference type="InterPro" id="IPR013325">
    <property type="entry name" value="RNA_pol_sigma_r2"/>
</dbReference>
<evidence type="ECO:0000313" key="9">
    <source>
        <dbReference type="Proteomes" id="UP000315983"/>
    </source>
</evidence>
<evidence type="ECO:0000259" key="7">
    <source>
        <dbReference type="Pfam" id="PF08281"/>
    </source>
</evidence>
<keyword evidence="4" id="KW-0238">DNA-binding</keyword>
<dbReference type="GO" id="GO:0016987">
    <property type="term" value="F:sigma factor activity"/>
    <property type="evidence" value="ECO:0007669"/>
    <property type="project" value="UniProtKB-KW"/>
</dbReference>
<evidence type="ECO:0000256" key="5">
    <source>
        <dbReference type="ARBA" id="ARBA00023163"/>
    </source>
</evidence>
<name>A0A542XKG4_SALAC</name>
<dbReference type="EMBL" id="VFOL01000001">
    <property type="protein sequence ID" value="TQL36316.1"/>
    <property type="molecule type" value="Genomic_DNA"/>
</dbReference>
<comment type="caution">
    <text evidence="8">The sequence shown here is derived from an EMBL/GenBank/DDBJ whole genome shotgun (WGS) entry which is preliminary data.</text>
</comment>
<dbReference type="InterPro" id="IPR039425">
    <property type="entry name" value="RNA_pol_sigma-70-like"/>
</dbReference>
<dbReference type="Pfam" id="PF04542">
    <property type="entry name" value="Sigma70_r2"/>
    <property type="match status" value="1"/>
</dbReference>
<dbReference type="Proteomes" id="UP000315983">
    <property type="component" value="Unassembled WGS sequence"/>
</dbReference>
<proteinExistence type="inferred from homology"/>
<keyword evidence="5" id="KW-0804">Transcription</keyword>
<dbReference type="SUPFAM" id="SSF88946">
    <property type="entry name" value="Sigma2 domain of RNA polymerase sigma factors"/>
    <property type="match status" value="1"/>
</dbReference>